<accession>A0A0S3RX47</accession>
<organism evidence="7 8">
    <name type="scientific">Vigna angularis var. angularis</name>
    <dbReference type="NCBI Taxonomy" id="157739"/>
    <lineage>
        <taxon>Eukaryota</taxon>
        <taxon>Viridiplantae</taxon>
        <taxon>Streptophyta</taxon>
        <taxon>Embryophyta</taxon>
        <taxon>Tracheophyta</taxon>
        <taxon>Spermatophyta</taxon>
        <taxon>Magnoliopsida</taxon>
        <taxon>eudicotyledons</taxon>
        <taxon>Gunneridae</taxon>
        <taxon>Pentapetalae</taxon>
        <taxon>rosids</taxon>
        <taxon>fabids</taxon>
        <taxon>Fabales</taxon>
        <taxon>Fabaceae</taxon>
        <taxon>Papilionoideae</taxon>
        <taxon>50 kb inversion clade</taxon>
        <taxon>NPAAA clade</taxon>
        <taxon>indigoferoid/millettioid clade</taxon>
        <taxon>Phaseoleae</taxon>
        <taxon>Vigna</taxon>
    </lineage>
</organism>
<dbReference type="Proteomes" id="UP000291084">
    <property type="component" value="Chromosome 4"/>
</dbReference>
<evidence type="ECO:0000313" key="8">
    <source>
        <dbReference type="Proteomes" id="UP000291084"/>
    </source>
</evidence>
<dbReference type="PANTHER" id="PTHR31707">
    <property type="entry name" value="PECTINESTERASE"/>
    <property type="match status" value="1"/>
</dbReference>
<dbReference type="InterPro" id="IPR000070">
    <property type="entry name" value="Pectinesterase_cat"/>
</dbReference>
<dbReference type="GO" id="GO:0042545">
    <property type="term" value="P:cell wall modification"/>
    <property type="evidence" value="ECO:0007669"/>
    <property type="project" value="InterPro"/>
</dbReference>
<proteinExistence type="predicted"/>
<keyword evidence="3" id="KW-0964">Secreted</keyword>
<evidence type="ECO:0000256" key="1">
    <source>
        <dbReference type="ARBA" id="ARBA00004191"/>
    </source>
</evidence>
<dbReference type="SUPFAM" id="SSF51126">
    <property type="entry name" value="Pectin lyase-like"/>
    <property type="match status" value="1"/>
</dbReference>
<keyword evidence="3" id="KW-0134">Cell wall</keyword>
<comment type="subcellular location">
    <subcellularLocation>
        <location evidence="1">Secreted</location>
        <location evidence="1">Cell wall</location>
    </subcellularLocation>
</comment>
<dbReference type="AlphaFoldDB" id="A0A0S3RX47"/>
<gene>
    <name evidence="7" type="primary">Vigan.04G267700</name>
    <name evidence="7" type="ORF">VIGAN_04267700</name>
</gene>
<dbReference type="InterPro" id="IPR012334">
    <property type="entry name" value="Pectin_lyas_fold"/>
</dbReference>
<evidence type="ECO:0000313" key="7">
    <source>
        <dbReference type="EMBL" id="BAT85170.1"/>
    </source>
</evidence>
<keyword evidence="8" id="KW-1185">Reference proteome</keyword>
<name>A0A0S3RX47_PHAAN</name>
<dbReference type="InterPro" id="IPR011050">
    <property type="entry name" value="Pectin_lyase_fold/virulence"/>
</dbReference>
<sequence length="160" mass="18404">MIQVLLQDYDIQVRILFLGEEKVITAQGGQVKNGQDFIFGDTIQVLLQDYNIQVRIRFLGEENVITAQGRQVKNDQGDIVIQTYRIGATPEFEVVKQFSDISREAWKNYSRTIIKESSMTDTTHSTGWLEWKSTSSTLNTLFYREYNNVEPGAESTKRVN</sequence>
<keyword evidence="5" id="KW-0063">Aspartyl esterase</keyword>
<dbReference type="UniPathway" id="UPA00545">
    <property type="reaction ID" value="UER00823"/>
</dbReference>
<dbReference type="Pfam" id="PF01095">
    <property type="entry name" value="Pectinesterase"/>
    <property type="match status" value="1"/>
</dbReference>
<evidence type="ECO:0000256" key="3">
    <source>
        <dbReference type="ARBA" id="ARBA00022512"/>
    </source>
</evidence>
<comment type="pathway">
    <text evidence="2">Glycan metabolism; pectin degradation; 2-dehydro-3-deoxy-D-gluconate from pectin: step 1/5.</text>
</comment>
<dbReference type="GO" id="GO:0030599">
    <property type="term" value="F:pectinesterase activity"/>
    <property type="evidence" value="ECO:0007669"/>
    <property type="project" value="InterPro"/>
</dbReference>
<reference evidence="7 8" key="1">
    <citation type="journal article" date="2015" name="Sci. Rep.">
        <title>The power of single molecule real-time sequencing technology in the de novo assembly of a eukaryotic genome.</title>
        <authorList>
            <person name="Sakai H."/>
            <person name="Naito K."/>
            <person name="Ogiso-Tanaka E."/>
            <person name="Takahashi Y."/>
            <person name="Iseki K."/>
            <person name="Muto C."/>
            <person name="Satou K."/>
            <person name="Teruya K."/>
            <person name="Shiroma A."/>
            <person name="Shimoji M."/>
            <person name="Hirano T."/>
            <person name="Itoh T."/>
            <person name="Kaga A."/>
            <person name="Tomooka N."/>
        </authorList>
    </citation>
    <scope>NUCLEOTIDE SEQUENCE [LARGE SCALE GENOMIC DNA]</scope>
    <source>
        <strain evidence="8">cv. Shumari</strain>
    </source>
</reference>
<dbReference type="EMBL" id="AP015037">
    <property type="protein sequence ID" value="BAT85170.1"/>
    <property type="molecule type" value="Genomic_DNA"/>
</dbReference>
<dbReference type="GO" id="GO:0045490">
    <property type="term" value="P:pectin catabolic process"/>
    <property type="evidence" value="ECO:0007669"/>
    <property type="project" value="UniProtKB-UniPathway"/>
</dbReference>
<evidence type="ECO:0000256" key="2">
    <source>
        <dbReference type="ARBA" id="ARBA00005184"/>
    </source>
</evidence>
<protein>
    <recommendedName>
        <fullName evidence="6">Pectinesterase catalytic domain-containing protein</fullName>
    </recommendedName>
</protein>
<feature type="domain" description="Pectinesterase catalytic" evidence="6">
    <location>
        <begin position="32"/>
        <end position="160"/>
    </location>
</feature>
<evidence type="ECO:0000259" key="6">
    <source>
        <dbReference type="Pfam" id="PF01095"/>
    </source>
</evidence>
<evidence type="ECO:0000256" key="4">
    <source>
        <dbReference type="ARBA" id="ARBA00022801"/>
    </source>
</evidence>
<dbReference type="Gene3D" id="2.160.20.10">
    <property type="entry name" value="Single-stranded right-handed beta-helix, Pectin lyase-like"/>
    <property type="match status" value="1"/>
</dbReference>
<keyword evidence="4" id="KW-0378">Hydrolase</keyword>
<evidence type="ECO:0000256" key="5">
    <source>
        <dbReference type="ARBA" id="ARBA00023085"/>
    </source>
</evidence>